<dbReference type="EMBL" id="CACSHJ010000089">
    <property type="protein sequence ID" value="CAA0387523.1"/>
    <property type="molecule type" value="Genomic_DNA"/>
</dbReference>
<protein>
    <submittedName>
        <fullName evidence="2">Uncharacterized protein</fullName>
    </submittedName>
</protein>
<evidence type="ECO:0000313" key="2">
    <source>
        <dbReference type="EMBL" id="CAA0387523.1"/>
    </source>
</evidence>
<dbReference type="ExpressionAtlas" id="A0A5S9XMC3">
    <property type="expression patterns" value="baseline and differential"/>
</dbReference>
<name>A0A5S9XMC3_ARATH</name>
<evidence type="ECO:0000313" key="3">
    <source>
        <dbReference type="Proteomes" id="UP000434276"/>
    </source>
</evidence>
<feature type="region of interest" description="Disordered" evidence="1">
    <location>
        <begin position="71"/>
        <end position="93"/>
    </location>
</feature>
<reference evidence="2 3" key="1">
    <citation type="submission" date="2019-12" db="EMBL/GenBank/DDBJ databases">
        <authorList>
            <person name="Jiao W.-B."/>
            <person name="Schneeberger K."/>
        </authorList>
    </citation>
    <scope>NUCLEOTIDE SEQUENCE [LARGE SCALE GENOMIC DNA]</scope>
    <source>
        <strain evidence="3">cv. C24</strain>
    </source>
</reference>
<accession>A0A5S9XMC3</accession>
<proteinExistence type="predicted"/>
<dbReference type="Proteomes" id="UP000434276">
    <property type="component" value="Unassembled WGS sequence"/>
</dbReference>
<gene>
    <name evidence="2" type="ORF">C24_LOCUS16246</name>
</gene>
<evidence type="ECO:0000256" key="1">
    <source>
        <dbReference type="SAM" id="MobiDB-lite"/>
    </source>
</evidence>
<dbReference type="SUPFAM" id="SSF140688">
    <property type="entry name" value="YfmB-like"/>
    <property type="match status" value="1"/>
</dbReference>
<sequence>MKSGEKSQIIDDLVHQFHSQNLSNENPIQYLELFNELAFEDNIDFMFDDGKNEILSLENLDCCDVGVLGRESPTSSSSPLTCFSPDSASSTTTTRTRTTSFFFNYLV</sequence>
<feature type="compositionally biased region" description="Polar residues" evidence="1">
    <location>
        <begin position="72"/>
        <end position="88"/>
    </location>
</feature>
<dbReference type="InterPro" id="IPR038074">
    <property type="entry name" value="YfmB_sf"/>
</dbReference>
<organism evidence="2 3">
    <name type="scientific">Arabidopsis thaliana</name>
    <name type="common">Mouse-ear cress</name>
    <dbReference type="NCBI Taxonomy" id="3702"/>
    <lineage>
        <taxon>Eukaryota</taxon>
        <taxon>Viridiplantae</taxon>
        <taxon>Streptophyta</taxon>
        <taxon>Embryophyta</taxon>
        <taxon>Tracheophyta</taxon>
        <taxon>Spermatophyta</taxon>
        <taxon>Magnoliopsida</taxon>
        <taxon>eudicotyledons</taxon>
        <taxon>Gunneridae</taxon>
        <taxon>Pentapetalae</taxon>
        <taxon>rosids</taxon>
        <taxon>malvids</taxon>
        <taxon>Brassicales</taxon>
        <taxon>Brassicaceae</taxon>
        <taxon>Camelineae</taxon>
        <taxon>Arabidopsis</taxon>
    </lineage>
</organism>
<dbReference type="AlphaFoldDB" id="A0A5S9XMC3"/>